<evidence type="ECO:0000256" key="1">
    <source>
        <dbReference type="ARBA" id="ARBA00022676"/>
    </source>
</evidence>
<dbReference type="AlphaFoldDB" id="A0A381TK24"/>
<name>A0A381TK24_9ZZZZ</name>
<feature type="domain" description="Glycosyltransferase subfamily 4-like N-terminal" evidence="4">
    <location>
        <begin position="85"/>
        <end position="164"/>
    </location>
</feature>
<dbReference type="InterPro" id="IPR001296">
    <property type="entry name" value="Glyco_trans_1"/>
</dbReference>
<feature type="domain" description="Glycosyl transferase family 1" evidence="3">
    <location>
        <begin position="205"/>
        <end position="344"/>
    </location>
</feature>
<dbReference type="Gene3D" id="3.40.50.2000">
    <property type="entry name" value="Glycogen Phosphorylase B"/>
    <property type="match status" value="2"/>
</dbReference>
<reference evidence="5" key="1">
    <citation type="submission" date="2018-05" db="EMBL/GenBank/DDBJ databases">
        <authorList>
            <person name="Lanie J.A."/>
            <person name="Ng W.-L."/>
            <person name="Kazmierczak K.M."/>
            <person name="Andrzejewski T.M."/>
            <person name="Davidsen T.M."/>
            <person name="Wayne K.J."/>
            <person name="Tettelin H."/>
            <person name="Glass J.I."/>
            <person name="Rusch D."/>
            <person name="Podicherti R."/>
            <person name="Tsui H.-C.T."/>
            <person name="Winkler M.E."/>
        </authorList>
    </citation>
    <scope>NUCLEOTIDE SEQUENCE</scope>
</reference>
<dbReference type="Pfam" id="PF13439">
    <property type="entry name" value="Glyco_transf_4"/>
    <property type="match status" value="1"/>
</dbReference>
<evidence type="ECO:0008006" key="6">
    <source>
        <dbReference type="Google" id="ProtNLM"/>
    </source>
</evidence>
<evidence type="ECO:0000256" key="2">
    <source>
        <dbReference type="ARBA" id="ARBA00022679"/>
    </source>
</evidence>
<keyword evidence="1" id="KW-0328">Glycosyltransferase</keyword>
<evidence type="ECO:0000313" key="5">
    <source>
        <dbReference type="EMBL" id="SVA16446.1"/>
    </source>
</evidence>
<dbReference type="Pfam" id="PF00534">
    <property type="entry name" value="Glycos_transf_1"/>
    <property type="match status" value="1"/>
</dbReference>
<keyword evidence="2" id="KW-0808">Transferase</keyword>
<sequence length="370" mass="40683">MSIKVLHGARRAALHIRAAAANLGWDAQPQTLFLVTGGGNWAVREIALGVQPHLSPSFGKVEIIDQVLQRPYLSRTNIHCLCRPAFFKGAGIPPIHSSNRLVVSWLHGGKQSREPEMLNACRQLERHWRKVRHFIVPNTITQRHVLECGVDPRIVHVIPNGVDIRLFHPVENTDQRRAVRTSLAIPSEAFVVGSFQRDEDDNGRPKMVKGPDILVEALAKAHRQVSIHALLTGPTRRFVQQGLEELGVPYTYAPQASLAELSHLYHALDAYCISSREEGGPAALRESMASGVPVVSTRVGLAIDLIEHGKNGLVTDVEDATGLASGLLQLVEDPMLRQRVATAALETGRALDFSVIAQRYQDEVYGHAFG</sequence>
<organism evidence="5">
    <name type="scientific">marine metagenome</name>
    <dbReference type="NCBI Taxonomy" id="408172"/>
    <lineage>
        <taxon>unclassified sequences</taxon>
        <taxon>metagenomes</taxon>
        <taxon>ecological metagenomes</taxon>
    </lineage>
</organism>
<evidence type="ECO:0000259" key="3">
    <source>
        <dbReference type="Pfam" id="PF00534"/>
    </source>
</evidence>
<dbReference type="EMBL" id="UINC01004729">
    <property type="protein sequence ID" value="SVA16446.1"/>
    <property type="molecule type" value="Genomic_DNA"/>
</dbReference>
<dbReference type="PANTHER" id="PTHR12526">
    <property type="entry name" value="GLYCOSYLTRANSFERASE"/>
    <property type="match status" value="1"/>
</dbReference>
<protein>
    <recommendedName>
        <fullName evidence="6">Glycosyl transferase family 1 domain-containing protein</fullName>
    </recommendedName>
</protein>
<dbReference type="SUPFAM" id="SSF53756">
    <property type="entry name" value="UDP-Glycosyltransferase/glycogen phosphorylase"/>
    <property type="match status" value="1"/>
</dbReference>
<dbReference type="CDD" id="cd03801">
    <property type="entry name" value="GT4_PimA-like"/>
    <property type="match status" value="1"/>
</dbReference>
<evidence type="ECO:0000259" key="4">
    <source>
        <dbReference type="Pfam" id="PF13439"/>
    </source>
</evidence>
<dbReference type="PANTHER" id="PTHR12526:SF640">
    <property type="entry name" value="COLANIC ACID BIOSYNTHESIS GLYCOSYLTRANSFERASE WCAL-RELATED"/>
    <property type="match status" value="1"/>
</dbReference>
<accession>A0A381TK24</accession>
<dbReference type="InterPro" id="IPR028098">
    <property type="entry name" value="Glyco_trans_4-like_N"/>
</dbReference>
<gene>
    <name evidence="5" type="ORF">METZ01_LOCUS69300</name>
</gene>
<proteinExistence type="predicted"/>
<dbReference type="GO" id="GO:0016757">
    <property type="term" value="F:glycosyltransferase activity"/>
    <property type="evidence" value="ECO:0007669"/>
    <property type="project" value="UniProtKB-KW"/>
</dbReference>